<proteinExistence type="predicted"/>
<protein>
    <submittedName>
        <fullName evidence="1">Uncharacterized protein</fullName>
    </submittedName>
</protein>
<dbReference type="Proteomes" id="UP000254191">
    <property type="component" value="Unassembled WGS sequence"/>
</dbReference>
<organism evidence="1 2">
    <name type="scientific">Proteus mirabilis</name>
    <dbReference type="NCBI Taxonomy" id="584"/>
    <lineage>
        <taxon>Bacteria</taxon>
        <taxon>Pseudomonadati</taxon>
        <taxon>Pseudomonadota</taxon>
        <taxon>Gammaproteobacteria</taxon>
        <taxon>Enterobacterales</taxon>
        <taxon>Morganellaceae</taxon>
        <taxon>Proteus</taxon>
    </lineage>
</organism>
<sequence>MVKPKCYPCIYMNKMIDKINKMTDKINSTYMPYKHYKNSIAILFLASALLPRFSVAEPLTHLPQKDRISYFAQAEKMAITGVAIKTKPVLARPAKEGEVITTYIKGEGVETISEPAKAGDWVVQNICPATGNEEILVRKDKFAQRYNLADADKAKSITPIRQGYQVFIPKGIEMNYFIVPKQTAEFAMEAPWGELQRFQAGDAVVQSTTDKQDIYRIQQAAFKCTYTILKTAKEI</sequence>
<gene>
    <name evidence="1" type="ORF">NCTC11938_05082</name>
</gene>
<dbReference type="AlphaFoldDB" id="A0A379GIL1"/>
<name>A0A379GIL1_PROMI</name>
<evidence type="ECO:0000313" key="2">
    <source>
        <dbReference type="Proteomes" id="UP000254191"/>
    </source>
</evidence>
<dbReference type="RefSeq" id="WP_026164688.1">
    <property type="nucleotide sequence ID" value="NZ_CAXOJZ010000015.1"/>
</dbReference>
<accession>A0A379GIL1</accession>
<evidence type="ECO:0000313" key="1">
    <source>
        <dbReference type="EMBL" id="SUC40780.1"/>
    </source>
</evidence>
<reference evidence="1 2" key="1">
    <citation type="submission" date="2018-06" db="EMBL/GenBank/DDBJ databases">
        <authorList>
            <consortium name="Pathogen Informatics"/>
            <person name="Doyle S."/>
        </authorList>
    </citation>
    <scope>NUCLEOTIDE SEQUENCE [LARGE SCALE GENOMIC DNA]</scope>
    <source>
        <strain evidence="1 2">NCTC11938</strain>
    </source>
</reference>
<dbReference type="EMBL" id="UGTS01000006">
    <property type="protein sequence ID" value="SUC40780.1"/>
    <property type="molecule type" value="Genomic_DNA"/>
</dbReference>